<comment type="caution">
    <text evidence="2">The sequence shown here is derived from an EMBL/GenBank/DDBJ whole genome shotgun (WGS) entry which is preliminary data.</text>
</comment>
<feature type="region of interest" description="Disordered" evidence="1">
    <location>
        <begin position="1"/>
        <end position="25"/>
    </location>
</feature>
<sequence length="25" mass="2646">MTAFSTEGQSDPTVQPVPTAVVRQV</sequence>
<dbReference type="GO" id="GO:0016301">
    <property type="term" value="F:kinase activity"/>
    <property type="evidence" value="ECO:0007669"/>
    <property type="project" value="UniProtKB-KW"/>
</dbReference>
<evidence type="ECO:0000313" key="2">
    <source>
        <dbReference type="EMBL" id="NEE18083.1"/>
    </source>
</evidence>
<accession>A0A6G3XK87</accession>
<dbReference type="AlphaFoldDB" id="A0A6G3XK87"/>
<dbReference type="EMBL" id="JAAGMN010007119">
    <property type="protein sequence ID" value="NEE18083.1"/>
    <property type="molecule type" value="Genomic_DNA"/>
</dbReference>
<proteinExistence type="predicted"/>
<feature type="non-terminal residue" evidence="2">
    <location>
        <position position="25"/>
    </location>
</feature>
<name>A0A6G3XK87_9ACTN</name>
<keyword evidence="2" id="KW-0418">Kinase</keyword>
<gene>
    <name evidence="2" type="ORF">G3M58_67920</name>
</gene>
<protein>
    <submittedName>
        <fullName evidence="2">2-amino-4-hydroxy-6-hydroxymethyldihydropteridine diphosphokinase</fullName>
    </submittedName>
</protein>
<feature type="compositionally biased region" description="Polar residues" evidence="1">
    <location>
        <begin position="1"/>
        <end position="13"/>
    </location>
</feature>
<keyword evidence="2" id="KW-0808">Transferase</keyword>
<reference evidence="2" key="1">
    <citation type="submission" date="2020-01" db="EMBL/GenBank/DDBJ databases">
        <title>Insect and environment-associated Actinomycetes.</title>
        <authorList>
            <person name="Currrie C."/>
            <person name="Chevrette M."/>
            <person name="Carlson C."/>
            <person name="Stubbendieck R."/>
            <person name="Wendt-Pienkowski E."/>
        </authorList>
    </citation>
    <scope>NUCLEOTIDE SEQUENCE</scope>
    <source>
        <strain evidence="2">SID7499</strain>
    </source>
</reference>
<organism evidence="2">
    <name type="scientific">Streptomyces sp. SID7499</name>
    <dbReference type="NCBI Taxonomy" id="2706086"/>
    <lineage>
        <taxon>Bacteria</taxon>
        <taxon>Bacillati</taxon>
        <taxon>Actinomycetota</taxon>
        <taxon>Actinomycetes</taxon>
        <taxon>Kitasatosporales</taxon>
        <taxon>Streptomycetaceae</taxon>
        <taxon>Streptomyces</taxon>
    </lineage>
</organism>
<evidence type="ECO:0000256" key="1">
    <source>
        <dbReference type="SAM" id="MobiDB-lite"/>
    </source>
</evidence>